<dbReference type="InterPro" id="IPR035971">
    <property type="entry name" value="CBD_sf"/>
</dbReference>
<dbReference type="Proteomes" id="UP000193944">
    <property type="component" value="Unassembled WGS sequence"/>
</dbReference>
<evidence type="ECO:0000256" key="4">
    <source>
        <dbReference type="ARBA" id="ARBA00023277"/>
    </source>
</evidence>
<dbReference type="STRING" id="1754192.A0A1Y1WPM6"/>
<dbReference type="GO" id="GO:0005576">
    <property type="term" value="C:extracellular region"/>
    <property type="evidence" value="ECO:0007669"/>
    <property type="project" value="InterPro"/>
</dbReference>
<keyword evidence="11" id="KW-1185">Reference proteome</keyword>
<comment type="similarity">
    <text evidence="1 7">Belongs to the glycosyl hydrolase 5 (cellulase A) family.</text>
</comment>
<keyword evidence="5 7" id="KW-0326">Glycosidase</keyword>
<sequence length="462" mass="52339">MKLSNALWILGCTKITLAMTTNQLIKEMGLGWNLGNTLECYGDWINGNTTKDYETAWGNPVTTEAMIKTIKSYGFKSVRVPVAWSNLMSSDYTISSELLKRVDEVLNYILNNDMYAIMNIHYDGGWFDNFATSEAESFTKYEKIWKQLTQYFKKYDEHLIFESLNEEGCWDSIWNRYSNSGNKTKAYNILNTINRNFVDIVRNSGGNNANRHLLLAGYCTDIDLTVDSAYIVPKDDRVMVSVHYYTPTTFTLLEKDESWGKVQYSWGNTNDVNSLKNDFNKLKTRFVDKGINVIIGEYGVTAGNKDKESNHKYITSVVEYAKQLGICPIVWDHGQYFDRSTLTFKDTEIGQIYKDLSSNYSSNNTSSNTNNNNNNNNSNTSSSEYCSGCTITGTGGDNSIWGWENNKACRIDTTKCSEEIKNSNSGNCVKAYAQCGGENYSGVTKCCSGKCTFINQWYSMCQ</sequence>
<dbReference type="GO" id="GO:0009986">
    <property type="term" value="C:cell surface"/>
    <property type="evidence" value="ECO:0007669"/>
    <property type="project" value="TreeGrafter"/>
</dbReference>
<dbReference type="PANTHER" id="PTHR31297:SF41">
    <property type="entry name" value="ENDOGLUCANASE, PUTATIVE (AFU_ORTHOLOGUE AFUA_5G01830)-RELATED"/>
    <property type="match status" value="1"/>
</dbReference>
<evidence type="ECO:0000256" key="8">
    <source>
        <dbReference type="SAM" id="SignalP"/>
    </source>
</evidence>
<evidence type="ECO:0000313" key="10">
    <source>
        <dbReference type="EMBL" id="ORX75499.1"/>
    </source>
</evidence>
<dbReference type="GO" id="GO:0030248">
    <property type="term" value="F:cellulose binding"/>
    <property type="evidence" value="ECO:0007669"/>
    <property type="project" value="InterPro"/>
</dbReference>
<dbReference type="PANTHER" id="PTHR31297">
    <property type="entry name" value="GLUCAN ENDO-1,6-BETA-GLUCOSIDASE B"/>
    <property type="match status" value="1"/>
</dbReference>
<dbReference type="EMBL" id="MCFG01000353">
    <property type="protein sequence ID" value="ORX75499.1"/>
    <property type="molecule type" value="Genomic_DNA"/>
</dbReference>
<evidence type="ECO:0000313" key="11">
    <source>
        <dbReference type="Proteomes" id="UP000193944"/>
    </source>
</evidence>
<dbReference type="GO" id="GO:0008422">
    <property type="term" value="F:beta-glucosidase activity"/>
    <property type="evidence" value="ECO:0007669"/>
    <property type="project" value="TreeGrafter"/>
</dbReference>
<keyword evidence="4" id="KW-0119">Carbohydrate metabolism</keyword>
<protein>
    <submittedName>
        <fullName evidence="10">Glycoside hydrolase</fullName>
    </submittedName>
</protein>
<dbReference type="SUPFAM" id="SSF51445">
    <property type="entry name" value="(Trans)glycosidases"/>
    <property type="match status" value="1"/>
</dbReference>
<reference evidence="10 11" key="2">
    <citation type="submission" date="2016-08" db="EMBL/GenBank/DDBJ databases">
        <title>Pervasive Adenine N6-methylation of Active Genes in Fungi.</title>
        <authorList>
            <consortium name="DOE Joint Genome Institute"/>
            <person name="Mondo S.J."/>
            <person name="Dannebaum R.O."/>
            <person name="Kuo R.C."/>
            <person name="Labutti K."/>
            <person name="Haridas S."/>
            <person name="Kuo A."/>
            <person name="Salamov A."/>
            <person name="Ahrendt S.R."/>
            <person name="Lipzen A."/>
            <person name="Sullivan W."/>
            <person name="Andreopoulos W.B."/>
            <person name="Clum A."/>
            <person name="Lindquist E."/>
            <person name="Daum C."/>
            <person name="Ramamoorthy G.K."/>
            <person name="Gryganskyi A."/>
            <person name="Culley D."/>
            <person name="Magnuson J.K."/>
            <person name="James T.Y."/>
            <person name="O'Malley M.A."/>
            <person name="Stajich J.E."/>
            <person name="Spatafora J.W."/>
            <person name="Visel A."/>
            <person name="Grigoriev I.V."/>
        </authorList>
    </citation>
    <scope>NUCLEOTIDE SEQUENCE [LARGE SCALE GENOMIC DNA]</scope>
    <source>
        <strain evidence="10 11">S4</strain>
    </source>
</reference>
<dbReference type="Pfam" id="PF00734">
    <property type="entry name" value="CBM_1"/>
    <property type="match status" value="1"/>
</dbReference>
<dbReference type="InterPro" id="IPR000254">
    <property type="entry name" value="CBD"/>
</dbReference>
<dbReference type="GO" id="GO:0009251">
    <property type="term" value="P:glucan catabolic process"/>
    <property type="evidence" value="ECO:0007669"/>
    <property type="project" value="TreeGrafter"/>
</dbReference>
<evidence type="ECO:0000256" key="2">
    <source>
        <dbReference type="ARBA" id="ARBA00022729"/>
    </source>
</evidence>
<dbReference type="Pfam" id="PF00150">
    <property type="entry name" value="Cellulase"/>
    <property type="match status" value="1"/>
</dbReference>
<organism evidence="10 11">
    <name type="scientific">Anaeromyces robustus</name>
    <dbReference type="NCBI Taxonomy" id="1754192"/>
    <lineage>
        <taxon>Eukaryota</taxon>
        <taxon>Fungi</taxon>
        <taxon>Fungi incertae sedis</taxon>
        <taxon>Chytridiomycota</taxon>
        <taxon>Chytridiomycota incertae sedis</taxon>
        <taxon>Neocallimastigomycetes</taxon>
        <taxon>Neocallimastigales</taxon>
        <taxon>Neocallimastigaceae</taxon>
        <taxon>Anaeromyces</taxon>
    </lineage>
</organism>
<dbReference type="InterPro" id="IPR017853">
    <property type="entry name" value="GH"/>
</dbReference>
<comment type="caution">
    <text evidence="10">The sequence shown here is derived from an EMBL/GenBank/DDBJ whole genome shotgun (WGS) entry which is preliminary data.</text>
</comment>
<reference evidence="10 11" key="1">
    <citation type="submission" date="2016-08" db="EMBL/GenBank/DDBJ databases">
        <title>A Parts List for Fungal Cellulosomes Revealed by Comparative Genomics.</title>
        <authorList>
            <consortium name="DOE Joint Genome Institute"/>
            <person name="Haitjema C.H."/>
            <person name="Gilmore S.P."/>
            <person name="Henske J.K."/>
            <person name="Solomon K.V."/>
            <person name="De Groot R."/>
            <person name="Kuo A."/>
            <person name="Mondo S.J."/>
            <person name="Salamov A.A."/>
            <person name="Labutti K."/>
            <person name="Zhao Z."/>
            <person name="Chiniquy J."/>
            <person name="Barry K."/>
            <person name="Brewer H.M."/>
            <person name="Purvine S.O."/>
            <person name="Wright A.T."/>
            <person name="Boxma B."/>
            <person name="Van Alen T."/>
            <person name="Hackstein J.H."/>
            <person name="Baker S.E."/>
            <person name="Grigoriev I.V."/>
            <person name="O'Malley M.A."/>
        </authorList>
    </citation>
    <scope>NUCLEOTIDE SEQUENCE [LARGE SCALE GENOMIC DNA]</scope>
    <source>
        <strain evidence="10 11">S4</strain>
    </source>
</reference>
<dbReference type="SUPFAM" id="SSF57180">
    <property type="entry name" value="Cellulose-binding domain"/>
    <property type="match status" value="1"/>
</dbReference>
<evidence type="ECO:0000256" key="6">
    <source>
        <dbReference type="ARBA" id="ARBA00023326"/>
    </source>
</evidence>
<evidence type="ECO:0000256" key="5">
    <source>
        <dbReference type="ARBA" id="ARBA00023295"/>
    </source>
</evidence>
<evidence type="ECO:0000256" key="1">
    <source>
        <dbReference type="ARBA" id="ARBA00005641"/>
    </source>
</evidence>
<dbReference type="OrthoDB" id="2123663at2759"/>
<dbReference type="PROSITE" id="PS51164">
    <property type="entry name" value="CBM1_2"/>
    <property type="match status" value="1"/>
</dbReference>
<dbReference type="SMART" id="SM00236">
    <property type="entry name" value="fCBD"/>
    <property type="match status" value="1"/>
</dbReference>
<dbReference type="Gene3D" id="3.20.20.80">
    <property type="entry name" value="Glycosidases"/>
    <property type="match status" value="1"/>
</dbReference>
<evidence type="ECO:0000256" key="7">
    <source>
        <dbReference type="RuleBase" id="RU361153"/>
    </source>
</evidence>
<accession>A0A1Y1WPM6</accession>
<gene>
    <name evidence="10" type="ORF">BCR32DRAFT_329780</name>
</gene>
<keyword evidence="6" id="KW-0624">Polysaccharide degradation</keyword>
<feature type="chain" id="PRO_5013005487" evidence="8">
    <location>
        <begin position="19"/>
        <end position="462"/>
    </location>
</feature>
<evidence type="ECO:0000256" key="3">
    <source>
        <dbReference type="ARBA" id="ARBA00022801"/>
    </source>
</evidence>
<keyword evidence="2 8" id="KW-0732">Signal</keyword>
<dbReference type="AlphaFoldDB" id="A0A1Y1WPM6"/>
<evidence type="ECO:0000259" key="9">
    <source>
        <dbReference type="PROSITE" id="PS51164"/>
    </source>
</evidence>
<proteinExistence type="inferred from homology"/>
<name>A0A1Y1WPM6_9FUNG</name>
<keyword evidence="3 7" id="KW-0378">Hydrolase</keyword>
<dbReference type="InterPro" id="IPR001547">
    <property type="entry name" value="Glyco_hydro_5"/>
</dbReference>
<dbReference type="InterPro" id="IPR050386">
    <property type="entry name" value="Glycosyl_hydrolase_5"/>
</dbReference>
<feature type="signal peptide" evidence="8">
    <location>
        <begin position="1"/>
        <end position="18"/>
    </location>
</feature>
<feature type="domain" description="CBM1" evidence="9">
    <location>
        <begin position="427"/>
        <end position="462"/>
    </location>
</feature>